<evidence type="ECO:0000313" key="13">
    <source>
        <dbReference type="EMBL" id="KAG5496176.1"/>
    </source>
</evidence>
<evidence type="ECO:0000256" key="9">
    <source>
        <dbReference type="ARBA" id="ARBA00023136"/>
    </source>
</evidence>
<evidence type="ECO:0000256" key="7">
    <source>
        <dbReference type="ARBA" id="ARBA00022989"/>
    </source>
</evidence>
<dbReference type="GO" id="GO:0030148">
    <property type="term" value="P:sphingolipid biosynthetic process"/>
    <property type="evidence" value="ECO:0007669"/>
    <property type="project" value="TreeGrafter"/>
</dbReference>
<dbReference type="Proteomes" id="UP000674318">
    <property type="component" value="Chromosome 32"/>
</dbReference>
<keyword evidence="3 12" id="KW-0444">Lipid biosynthesis</keyword>
<evidence type="ECO:0000256" key="4">
    <source>
        <dbReference type="ARBA" id="ARBA00022679"/>
    </source>
</evidence>
<evidence type="ECO:0000256" key="11">
    <source>
        <dbReference type="ARBA" id="ARBA00044291"/>
    </source>
</evidence>
<dbReference type="GO" id="GO:0005789">
    <property type="term" value="C:endoplasmic reticulum membrane"/>
    <property type="evidence" value="ECO:0007669"/>
    <property type="project" value="TreeGrafter"/>
</dbReference>
<comment type="catalytic activity">
    <reaction evidence="12">
        <text>an acyl-CoA + malonyl-CoA + H(+) = a 3-oxoacyl-CoA + CO2 + CoA</text>
        <dbReference type="Rhea" id="RHEA:50252"/>
        <dbReference type="ChEBI" id="CHEBI:15378"/>
        <dbReference type="ChEBI" id="CHEBI:16526"/>
        <dbReference type="ChEBI" id="CHEBI:57287"/>
        <dbReference type="ChEBI" id="CHEBI:57384"/>
        <dbReference type="ChEBI" id="CHEBI:58342"/>
        <dbReference type="ChEBI" id="CHEBI:90726"/>
    </reaction>
    <physiologicalReaction direction="left-to-right" evidence="12">
        <dbReference type="Rhea" id="RHEA:50253"/>
    </physiologicalReaction>
</comment>
<dbReference type="GO" id="GO:0019367">
    <property type="term" value="P:fatty acid elongation, saturated fatty acid"/>
    <property type="evidence" value="ECO:0007669"/>
    <property type="project" value="TreeGrafter"/>
</dbReference>
<dbReference type="RefSeq" id="XP_067754659.1">
    <property type="nucleotide sequence ID" value="XM_067898502.1"/>
</dbReference>
<dbReference type="GO" id="GO:0009922">
    <property type="term" value="F:fatty acid elongase activity"/>
    <property type="evidence" value="ECO:0007669"/>
    <property type="project" value="InterPro"/>
</dbReference>
<dbReference type="EMBL" id="JAFJZO010000032">
    <property type="protein sequence ID" value="KAG5496176.1"/>
    <property type="molecule type" value="Genomic_DNA"/>
</dbReference>
<dbReference type="AlphaFoldDB" id="A0A836L2F2"/>
<keyword evidence="9 12" id="KW-0472">Membrane</keyword>
<evidence type="ECO:0000256" key="10">
    <source>
        <dbReference type="ARBA" id="ARBA00023160"/>
    </source>
</evidence>
<dbReference type="InterPro" id="IPR002076">
    <property type="entry name" value="ELO_fam"/>
</dbReference>
<organism evidence="13 14">
    <name type="scientific">Porcisia hertigi</name>
    <dbReference type="NCBI Taxonomy" id="2761500"/>
    <lineage>
        <taxon>Eukaryota</taxon>
        <taxon>Discoba</taxon>
        <taxon>Euglenozoa</taxon>
        <taxon>Kinetoplastea</taxon>
        <taxon>Metakinetoplastina</taxon>
        <taxon>Trypanosomatida</taxon>
        <taxon>Trypanosomatidae</taxon>
        <taxon>Leishmaniinae</taxon>
        <taxon>Porcisia</taxon>
    </lineage>
</organism>
<sequence>MISLEQAERIAAAMELPDWVLTKSASLMFSCFGPAATAFENNVRAYFPVQYAFVEKWKQAHAHPFSERLPYLNPWQALASLLAYLCLIVTLRVLSGILGKFSCRSLGLLHNLGLHLLSLYMSIGLMISARAAGYSLWNNAAGSSPAEWRIAKLIWLFYVSKVIEWLDTVIMLLKQNYHQVSSLHVYHHTSIFALWWLASLVAPGGESYYSAMVNSGIHVVMYGYYFLTLLFPSGSVRNVLNRFKFVITKAQMLQFSLNCLQSAYDLLWIPRAELKYNADLMRVLFWYMLSLLALFGNFLAKNNKGHRPPPRS</sequence>
<dbReference type="Pfam" id="PF01151">
    <property type="entry name" value="ELO"/>
    <property type="match status" value="1"/>
</dbReference>
<name>A0A836L2F2_9TRYP</name>
<comment type="similarity">
    <text evidence="2 12">Belongs to the ELO family.</text>
</comment>
<keyword evidence="10 12" id="KW-0275">Fatty acid biosynthesis</keyword>
<keyword evidence="7 12" id="KW-1133">Transmembrane helix</keyword>
<feature type="transmembrane region" description="Helical" evidence="12">
    <location>
        <begin position="185"/>
        <end position="202"/>
    </location>
</feature>
<protein>
    <recommendedName>
        <fullName evidence="11 12">Elongation of fatty acids protein</fullName>
        <ecNumber evidence="12">2.3.1.-</ecNumber>
    </recommendedName>
</protein>
<gene>
    <name evidence="13" type="ORF">JKF63_02477</name>
</gene>
<evidence type="ECO:0000256" key="2">
    <source>
        <dbReference type="ARBA" id="ARBA00007263"/>
    </source>
</evidence>
<evidence type="ECO:0000256" key="6">
    <source>
        <dbReference type="ARBA" id="ARBA00022832"/>
    </source>
</evidence>
<dbReference type="GO" id="GO:0042761">
    <property type="term" value="P:very long-chain fatty acid biosynthetic process"/>
    <property type="evidence" value="ECO:0007669"/>
    <property type="project" value="TreeGrafter"/>
</dbReference>
<dbReference type="GO" id="GO:0034625">
    <property type="term" value="P:fatty acid elongation, monounsaturated fatty acid"/>
    <property type="evidence" value="ECO:0007669"/>
    <property type="project" value="TreeGrafter"/>
</dbReference>
<feature type="transmembrane region" description="Helical" evidence="12">
    <location>
        <begin position="75"/>
        <end position="94"/>
    </location>
</feature>
<keyword evidence="8 12" id="KW-0443">Lipid metabolism</keyword>
<feature type="transmembrane region" description="Helical" evidence="12">
    <location>
        <begin position="114"/>
        <end position="133"/>
    </location>
</feature>
<dbReference type="GeneID" id="94288579"/>
<feature type="transmembrane region" description="Helical" evidence="12">
    <location>
        <begin position="153"/>
        <end position="173"/>
    </location>
</feature>
<feature type="transmembrane region" description="Helical" evidence="12">
    <location>
        <begin position="208"/>
        <end position="231"/>
    </location>
</feature>
<keyword evidence="6 12" id="KW-0276">Fatty acid metabolism</keyword>
<accession>A0A836L2F2</accession>
<dbReference type="PANTHER" id="PTHR11157:SF126">
    <property type="entry name" value="ELONGATION OF VERY LONG CHAIN FATTY ACIDS PROTEIN"/>
    <property type="match status" value="1"/>
</dbReference>
<evidence type="ECO:0000256" key="5">
    <source>
        <dbReference type="ARBA" id="ARBA00022692"/>
    </source>
</evidence>
<keyword evidence="14" id="KW-1185">Reference proteome</keyword>
<comment type="caution">
    <text evidence="13">The sequence shown here is derived from an EMBL/GenBank/DDBJ whole genome shotgun (WGS) entry which is preliminary data.</text>
</comment>
<evidence type="ECO:0000256" key="1">
    <source>
        <dbReference type="ARBA" id="ARBA00004141"/>
    </source>
</evidence>
<evidence type="ECO:0000313" key="14">
    <source>
        <dbReference type="Proteomes" id="UP000674318"/>
    </source>
</evidence>
<evidence type="ECO:0000256" key="12">
    <source>
        <dbReference type="RuleBase" id="RU361115"/>
    </source>
</evidence>
<reference evidence="13 14" key="1">
    <citation type="submission" date="2021-02" db="EMBL/GenBank/DDBJ databases">
        <title>Porcisia hertigi Genome sequencing and assembly.</title>
        <authorList>
            <person name="Almutairi H."/>
            <person name="Gatherer D."/>
        </authorList>
    </citation>
    <scope>NUCLEOTIDE SEQUENCE [LARGE SCALE GENOMIC DNA]</scope>
    <source>
        <strain evidence="13 14">C119</strain>
    </source>
</reference>
<dbReference type="EC" id="2.3.1.-" evidence="12"/>
<dbReference type="OrthoDB" id="10259681at2759"/>
<keyword evidence="5 12" id="KW-0812">Transmembrane</keyword>
<feature type="transmembrane region" description="Helical" evidence="12">
    <location>
        <begin position="284"/>
        <end position="300"/>
    </location>
</feature>
<evidence type="ECO:0000256" key="3">
    <source>
        <dbReference type="ARBA" id="ARBA00022516"/>
    </source>
</evidence>
<dbReference type="GO" id="GO:0034626">
    <property type="term" value="P:fatty acid elongation, polyunsaturated fatty acid"/>
    <property type="evidence" value="ECO:0007669"/>
    <property type="project" value="TreeGrafter"/>
</dbReference>
<evidence type="ECO:0000256" key="8">
    <source>
        <dbReference type="ARBA" id="ARBA00023098"/>
    </source>
</evidence>
<dbReference type="KEGG" id="phet:94288579"/>
<proteinExistence type="inferred from homology"/>
<keyword evidence="4 12" id="KW-0808">Transferase</keyword>
<dbReference type="PANTHER" id="PTHR11157">
    <property type="entry name" value="FATTY ACID ACYL TRANSFERASE-RELATED"/>
    <property type="match status" value="1"/>
</dbReference>
<comment type="subcellular location">
    <subcellularLocation>
        <location evidence="1">Membrane</location>
        <topology evidence="1">Multi-pass membrane protein</topology>
    </subcellularLocation>
</comment>